<dbReference type="Pfam" id="PF00505">
    <property type="entry name" value="HMG_box"/>
    <property type="match status" value="1"/>
</dbReference>
<dbReference type="SUPFAM" id="SSF47095">
    <property type="entry name" value="HMG-box"/>
    <property type="match status" value="1"/>
</dbReference>
<dbReference type="Gene3D" id="1.10.30.10">
    <property type="entry name" value="High mobility group box domain"/>
    <property type="match status" value="1"/>
</dbReference>
<dbReference type="GO" id="GO:0005634">
    <property type="term" value="C:nucleus"/>
    <property type="evidence" value="ECO:0007669"/>
    <property type="project" value="UniProtKB-UniRule"/>
</dbReference>
<evidence type="ECO:0000256" key="1">
    <source>
        <dbReference type="ARBA" id="ARBA00023125"/>
    </source>
</evidence>
<name>A0A7S3XFS0_9CHLO</name>
<dbReference type="CDD" id="cd00084">
    <property type="entry name" value="HMG-box_SF"/>
    <property type="match status" value="1"/>
</dbReference>
<dbReference type="EMBL" id="HBIS01009505">
    <property type="protein sequence ID" value="CAE0613813.1"/>
    <property type="molecule type" value="Transcribed_RNA"/>
</dbReference>
<dbReference type="GO" id="GO:0006357">
    <property type="term" value="P:regulation of transcription by RNA polymerase II"/>
    <property type="evidence" value="ECO:0007669"/>
    <property type="project" value="TreeGrafter"/>
</dbReference>
<dbReference type="InterPro" id="IPR050342">
    <property type="entry name" value="HMGB"/>
</dbReference>
<accession>A0A7S3XFS0</accession>
<keyword evidence="2" id="KW-0539">Nucleus</keyword>
<reference evidence="4" key="1">
    <citation type="submission" date="2021-01" db="EMBL/GenBank/DDBJ databases">
        <authorList>
            <person name="Corre E."/>
            <person name="Pelletier E."/>
            <person name="Niang G."/>
            <person name="Scheremetjew M."/>
            <person name="Finn R."/>
            <person name="Kale V."/>
            <person name="Holt S."/>
            <person name="Cochrane G."/>
            <person name="Meng A."/>
            <person name="Brown T."/>
            <person name="Cohen L."/>
        </authorList>
    </citation>
    <scope>NUCLEOTIDE SEQUENCE</scope>
    <source>
        <strain evidence="4">CCMP1897</strain>
    </source>
</reference>
<protein>
    <recommendedName>
        <fullName evidence="3">HMG box domain-containing protein</fullName>
    </recommendedName>
</protein>
<proteinExistence type="predicted"/>
<feature type="domain" description="HMG box" evidence="3">
    <location>
        <begin position="166"/>
        <end position="225"/>
    </location>
</feature>
<dbReference type="PANTHER" id="PTHR48112:SF22">
    <property type="entry name" value="MITOCHONDRIAL TRANSCRIPTION FACTOR A, ISOFORM B"/>
    <property type="match status" value="1"/>
</dbReference>
<sequence>MRTADIPWATNWRTSSIPDTSSAQSVIENRTCHTPEELRKLREALMSWRVLMWRMVRAIQWRGAQLEATCHLGMLRGRPPPPSPRNVATDSKQHDKVLLSQRRARNSRSHLGWLLHPGKVPTCVVLEMGKNCTDQTAGEPEASNPSKTPPANLQICRGVQKRKKKPKRPPTGFNLFAAEVRPIYRREHPHSSTADIERMIGLCWGGMSDKQRRPYIEEADPDCKRGLACLYTPVKNQDCSVDAVTGCLRSTPLPPTPQASASSSRPHNSARARITYELGEKGERFLTELTRDIVSMHTRQQELQLISDDAANNLNLLARPVVTESSLTRHDPTTFDIESISWLESTMNGIETGWIQETGGMDVEDNLLSINDGDGTESIVLSFGNKEFGR</sequence>
<evidence type="ECO:0000259" key="3">
    <source>
        <dbReference type="PROSITE" id="PS50118"/>
    </source>
</evidence>
<dbReference type="GO" id="GO:0003677">
    <property type="term" value="F:DNA binding"/>
    <property type="evidence" value="ECO:0007669"/>
    <property type="project" value="UniProtKB-UniRule"/>
</dbReference>
<dbReference type="PANTHER" id="PTHR48112">
    <property type="entry name" value="HIGH MOBILITY GROUP PROTEIN DSP1"/>
    <property type="match status" value="1"/>
</dbReference>
<dbReference type="PROSITE" id="PS50118">
    <property type="entry name" value="HMG_BOX_2"/>
    <property type="match status" value="1"/>
</dbReference>
<dbReference type="InterPro" id="IPR036910">
    <property type="entry name" value="HMG_box_dom_sf"/>
</dbReference>
<feature type="DNA-binding region" description="HMG box" evidence="2">
    <location>
        <begin position="166"/>
        <end position="225"/>
    </location>
</feature>
<gene>
    <name evidence="4" type="ORF">PSAL00342_LOCUS7714</name>
</gene>
<organism evidence="4">
    <name type="scientific">Picocystis salinarum</name>
    <dbReference type="NCBI Taxonomy" id="88271"/>
    <lineage>
        <taxon>Eukaryota</taxon>
        <taxon>Viridiplantae</taxon>
        <taxon>Chlorophyta</taxon>
        <taxon>Picocystophyceae</taxon>
        <taxon>Picocystales</taxon>
        <taxon>Picocystaceae</taxon>
        <taxon>Picocystis</taxon>
    </lineage>
</organism>
<dbReference type="InterPro" id="IPR009071">
    <property type="entry name" value="HMG_box_dom"/>
</dbReference>
<evidence type="ECO:0000313" key="4">
    <source>
        <dbReference type="EMBL" id="CAE0613813.1"/>
    </source>
</evidence>
<dbReference type="AlphaFoldDB" id="A0A7S3XFS0"/>
<evidence type="ECO:0000256" key="2">
    <source>
        <dbReference type="PROSITE-ProRule" id="PRU00267"/>
    </source>
</evidence>
<dbReference type="SMART" id="SM00398">
    <property type="entry name" value="HMG"/>
    <property type="match status" value="1"/>
</dbReference>
<keyword evidence="1 2" id="KW-0238">DNA-binding</keyword>